<evidence type="ECO:0000313" key="3">
    <source>
        <dbReference type="EMBL" id="OAN45149.1"/>
    </source>
</evidence>
<dbReference type="GO" id="GO:0006508">
    <property type="term" value="P:proteolysis"/>
    <property type="evidence" value="ECO:0007669"/>
    <property type="project" value="InterPro"/>
</dbReference>
<dbReference type="SUPFAM" id="SSF52129">
    <property type="entry name" value="Caspase-like"/>
    <property type="match status" value="1"/>
</dbReference>
<sequence length="483" mass="51334">MPFTHGHALIIGVGSYQYEPRLNVPITVADAEAVATVVRDPQFCGYPAAQVTLLTNATATRDRILAALNDLAARTTHADTVLIFYSGHGAYSADKMYHLTTHDTRWAGDQVAAGTAVSQPELLDRLRAIPAQRLLLLINACHAGELSPVLGGSEQLSIGQPLPAHTADAILATGSGRIIITACREQQVSYIGPGPLTIFAQALTDGLRGHGFSGRAGYISVFDLYTHLYFAVTDAVQRHVTPAQRQLHRCDTQEPELTVLKGVGPFPVALYRGATTLGDFPADHAPPAGVALREVPPEHSQWVFAQSISGAGAVGIGGSASNSPIITGTHNTVIQSGRDTIRAGRDVNQIGGDYVAGDKITTGNISGTGIAIGSHAQAIVQQSSDHAAFARAFAAIYAAIKARPEDPNVDKTEMSDTVKKIEQEALKRDQANEHKLTRWLRNLAAMADDIFEVTVAALTGPQAAFATVARKVAEKVRKEQNDE</sequence>
<dbReference type="InterPro" id="IPR029030">
    <property type="entry name" value="Caspase-like_dom_sf"/>
</dbReference>
<dbReference type="RefSeq" id="WP_066788155.1">
    <property type="nucleotide sequence ID" value="NZ_LWQS01000059.1"/>
</dbReference>
<accession>A0A178M8R3</accession>
<evidence type="ECO:0000259" key="1">
    <source>
        <dbReference type="Pfam" id="PF00656"/>
    </source>
</evidence>
<reference evidence="3 4" key="1">
    <citation type="submission" date="2016-04" db="EMBL/GenBank/DDBJ databases">
        <title>Chloroflexus islandicus sp. nov., a thermophilic filamentous anoxygenic phototrophic bacterium from geyser Strokkur (Iceland).</title>
        <authorList>
            <person name="Gaisin V.A."/>
            <person name="Kalashnikov A.M."/>
            <person name="Sukhacheva M.V."/>
            <person name="Grouzdev D.S."/>
            <person name="Ivanov T.M."/>
            <person name="Kuznetsov B."/>
            <person name="Gorlenko V.M."/>
        </authorList>
    </citation>
    <scope>NUCLEOTIDE SEQUENCE [LARGE SCALE GENOMIC DNA]</scope>
    <source>
        <strain evidence="4">isl-2</strain>
    </source>
</reference>
<feature type="domain" description="Ternary complex associated" evidence="2">
    <location>
        <begin position="390"/>
        <end position="479"/>
    </location>
</feature>
<dbReference type="GO" id="GO:0004197">
    <property type="term" value="F:cysteine-type endopeptidase activity"/>
    <property type="evidence" value="ECO:0007669"/>
    <property type="project" value="InterPro"/>
</dbReference>
<proteinExistence type="predicted"/>
<dbReference type="Pfam" id="PF00656">
    <property type="entry name" value="Peptidase_C14"/>
    <property type="match status" value="1"/>
</dbReference>
<gene>
    <name evidence="3" type="ORF">A6A03_15650</name>
</gene>
<dbReference type="InterPro" id="IPR045541">
    <property type="entry name" value="TCAD2"/>
</dbReference>
<dbReference type="Gene3D" id="3.40.50.1460">
    <property type="match status" value="1"/>
</dbReference>
<dbReference type="OrthoDB" id="143193at2"/>
<protein>
    <submittedName>
        <fullName evidence="3">Peptidase C14</fullName>
    </submittedName>
</protein>
<dbReference type="EMBL" id="LWQS01000059">
    <property type="protein sequence ID" value="OAN45149.1"/>
    <property type="molecule type" value="Genomic_DNA"/>
</dbReference>
<keyword evidence="4" id="KW-1185">Reference proteome</keyword>
<dbReference type="Proteomes" id="UP000078287">
    <property type="component" value="Unassembled WGS sequence"/>
</dbReference>
<comment type="caution">
    <text evidence="3">The sequence shown here is derived from an EMBL/GenBank/DDBJ whole genome shotgun (WGS) entry which is preliminary data.</text>
</comment>
<dbReference type="Pfam" id="PF19971">
    <property type="entry name" value="TCAD2"/>
    <property type="match status" value="1"/>
</dbReference>
<name>A0A178M8R3_9CHLR</name>
<dbReference type="STRING" id="1707952.A6A03_15650"/>
<organism evidence="3 4">
    <name type="scientific">Chloroflexus islandicus</name>
    <dbReference type="NCBI Taxonomy" id="1707952"/>
    <lineage>
        <taxon>Bacteria</taxon>
        <taxon>Bacillati</taxon>
        <taxon>Chloroflexota</taxon>
        <taxon>Chloroflexia</taxon>
        <taxon>Chloroflexales</taxon>
        <taxon>Chloroflexineae</taxon>
        <taxon>Chloroflexaceae</taxon>
        <taxon>Chloroflexus</taxon>
    </lineage>
</organism>
<dbReference type="InterPro" id="IPR011600">
    <property type="entry name" value="Pept_C14_caspase"/>
</dbReference>
<evidence type="ECO:0000313" key="4">
    <source>
        <dbReference type="Proteomes" id="UP000078287"/>
    </source>
</evidence>
<dbReference type="AlphaFoldDB" id="A0A178M8R3"/>
<feature type="domain" description="Peptidase C14 caspase" evidence="1">
    <location>
        <begin position="6"/>
        <end position="233"/>
    </location>
</feature>
<evidence type="ECO:0000259" key="2">
    <source>
        <dbReference type="Pfam" id="PF19971"/>
    </source>
</evidence>